<proteinExistence type="predicted"/>
<dbReference type="PANTHER" id="PTHR43798:SF33">
    <property type="entry name" value="HYDROLASE, PUTATIVE (AFU_ORTHOLOGUE AFUA_2G14860)-RELATED"/>
    <property type="match status" value="1"/>
</dbReference>
<sequence>MRVGHFTSHAGRSEFQRRYAEAMALSPEPDVLTDVNTPFGTVRTFRFGPPSDAPFVVVPGMGAPASLWTATIAGLAAHRTVYALDTLGGAGASMQRVPIRTTADQVHWLRAFLDAGDLPSVHLVGSSLGAWHALLLAARAPAGVASLAMVEPTHTLTRMPPSVVFASWGATASGPEWLRRRFLTLTGGQPGADDPISRVVATGMRTFSPALPAPSYPSDDDLRAVRVPTLVLLGGRSTVHDASRARARAERLLPDVRVEVWPDATHALPFTHTGAVVEQLVAHADAVDAARTSDLSAG</sequence>
<evidence type="ECO:0000259" key="1">
    <source>
        <dbReference type="Pfam" id="PF00561"/>
    </source>
</evidence>
<dbReference type="PANTHER" id="PTHR43798">
    <property type="entry name" value="MONOACYLGLYCEROL LIPASE"/>
    <property type="match status" value="1"/>
</dbReference>
<reference evidence="2 3" key="1">
    <citation type="submission" date="2019-03" db="EMBL/GenBank/DDBJ databases">
        <title>Sequencing the genomes of 1000 actinobacteria strains.</title>
        <authorList>
            <person name="Klenk H.-P."/>
        </authorList>
    </citation>
    <scope>NUCLEOTIDE SEQUENCE [LARGE SCALE GENOMIC DNA]</scope>
    <source>
        <strain evidence="2 3">DSM 44969</strain>
    </source>
</reference>
<dbReference type="GO" id="GO:0003824">
    <property type="term" value="F:catalytic activity"/>
    <property type="evidence" value="ECO:0007669"/>
    <property type="project" value="UniProtKB-ARBA"/>
</dbReference>
<dbReference type="RefSeq" id="WP_132425939.1">
    <property type="nucleotide sequence ID" value="NZ_SMFZ01000001.1"/>
</dbReference>
<name>A0A4R1I246_PSEEN</name>
<dbReference type="OrthoDB" id="5513277at2"/>
<accession>A0A4R1I246</accession>
<dbReference type="InterPro" id="IPR000073">
    <property type="entry name" value="AB_hydrolase_1"/>
</dbReference>
<dbReference type="AlphaFoldDB" id="A0A4R1I246"/>
<dbReference type="Gene3D" id="3.40.50.1820">
    <property type="entry name" value="alpha/beta hydrolase"/>
    <property type="match status" value="1"/>
</dbReference>
<dbReference type="InterPro" id="IPR050266">
    <property type="entry name" value="AB_hydrolase_sf"/>
</dbReference>
<gene>
    <name evidence="2" type="ORF">EV378_3211</name>
</gene>
<feature type="domain" description="AB hydrolase-1" evidence="1">
    <location>
        <begin position="54"/>
        <end position="206"/>
    </location>
</feature>
<evidence type="ECO:0000313" key="3">
    <source>
        <dbReference type="Proteomes" id="UP000295560"/>
    </source>
</evidence>
<organism evidence="2 3">
    <name type="scientific">Pseudonocardia endophytica</name>
    <dbReference type="NCBI Taxonomy" id="401976"/>
    <lineage>
        <taxon>Bacteria</taxon>
        <taxon>Bacillati</taxon>
        <taxon>Actinomycetota</taxon>
        <taxon>Actinomycetes</taxon>
        <taxon>Pseudonocardiales</taxon>
        <taxon>Pseudonocardiaceae</taxon>
        <taxon>Pseudonocardia</taxon>
    </lineage>
</organism>
<evidence type="ECO:0000313" key="2">
    <source>
        <dbReference type="EMBL" id="TCK27340.1"/>
    </source>
</evidence>
<dbReference type="Pfam" id="PF00561">
    <property type="entry name" value="Abhydrolase_1"/>
    <property type="match status" value="1"/>
</dbReference>
<dbReference type="Proteomes" id="UP000295560">
    <property type="component" value="Unassembled WGS sequence"/>
</dbReference>
<dbReference type="InterPro" id="IPR029058">
    <property type="entry name" value="AB_hydrolase_fold"/>
</dbReference>
<dbReference type="SUPFAM" id="SSF53474">
    <property type="entry name" value="alpha/beta-Hydrolases"/>
    <property type="match status" value="1"/>
</dbReference>
<dbReference type="EMBL" id="SMFZ01000001">
    <property type="protein sequence ID" value="TCK27340.1"/>
    <property type="molecule type" value="Genomic_DNA"/>
</dbReference>
<comment type="caution">
    <text evidence="2">The sequence shown here is derived from an EMBL/GenBank/DDBJ whole genome shotgun (WGS) entry which is preliminary data.</text>
</comment>
<protein>
    <submittedName>
        <fullName evidence="2">Pimeloyl-ACP methyl ester carboxylesterase</fullName>
    </submittedName>
</protein>
<keyword evidence="3" id="KW-1185">Reference proteome</keyword>
<dbReference type="GO" id="GO:0016020">
    <property type="term" value="C:membrane"/>
    <property type="evidence" value="ECO:0007669"/>
    <property type="project" value="TreeGrafter"/>
</dbReference>